<evidence type="ECO:0000256" key="1">
    <source>
        <dbReference type="SAM" id="SignalP"/>
    </source>
</evidence>
<evidence type="ECO:0000313" key="4">
    <source>
        <dbReference type="Proteomes" id="UP000178198"/>
    </source>
</evidence>
<dbReference type="RefSeq" id="WP_071184806.1">
    <property type="nucleotide sequence ID" value="NZ_CP017774.1"/>
</dbReference>
<feature type="signal peptide" evidence="1">
    <location>
        <begin position="1"/>
        <end position="21"/>
    </location>
</feature>
<organism evidence="3 4">
    <name type="scientific">Flavobacterium commune</name>
    <dbReference type="NCBI Taxonomy" id="1306519"/>
    <lineage>
        <taxon>Bacteria</taxon>
        <taxon>Pseudomonadati</taxon>
        <taxon>Bacteroidota</taxon>
        <taxon>Flavobacteriia</taxon>
        <taxon>Flavobacteriales</taxon>
        <taxon>Flavobacteriaceae</taxon>
        <taxon>Flavobacterium</taxon>
    </lineage>
</organism>
<feature type="chain" id="PRO_5009444285" description="HMA domain-containing protein" evidence="1">
    <location>
        <begin position="22"/>
        <end position="125"/>
    </location>
</feature>
<feature type="domain" description="HMA" evidence="2">
    <location>
        <begin position="26"/>
        <end position="91"/>
    </location>
</feature>
<keyword evidence="1" id="KW-0732">Signal</keyword>
<dbReference type="AlphaFoldDB" id="A0A1D9PAI8"/>
<dbReference type="Proteomes" id="UP000178198">
    <property type="component" value="Chromosome"/>
</dbReference>
<evidence type="ECO:0000259" key="2">
    <source>
        <dbReference type="PROSITE" id="PS50846"/>
    </source>
</evidence>
<accession>A0A1D9PAI8</accession>
<dbReference type="PROSITE" id="PS50846">
    <property type="entry name" value="HMA_2"/>
    <property type="match status" value="1"/>
</dbReference>
<dbReference type="EMBL" id="CP017774">
    <property type="protein sequence ID" value="AOZ99557.1"/>
    <property type="molecule type" value="Genomic_DNA"/>
</dbReference>
<reference evidence="3 4" key="1">
    <citation type="submission" date="2016-10" db="EMBL/GenBank/DDBJ databases">
        <title>Complete Genome Sequence of Flavobacterium sp. PK15.</title>
        <authorList>
            <person name="Ekwe A."/>
            <person name="Kim S.B."/>
        </authorList>
    </citation>
    <scope>NUCLEOTIDE SEQUENCE [LARGE SCALE GENOMIC DNA]</scope>
    <source>
        <strain evidence="3 4">PK15</strain>
    </source>
</reference>
<gene>
    <name evidence="3" type="ORF">BIW12_08945</name>
</gene>
<name>A0A1D9PAI8_9FLAO</name>
<proteinExistence type="predicted"/>
<evidence type="ECO:0000313" key="3">
    <source>
        <dbReference type="EMBL" id="AOZ99557.1"/>
    </source>
</evidence>
<dbReference type="STRING" id="1306519.BIW12_08945"/>
<dbReference type="GO" id="GO:0046872">
    <property type="term" value="F:metal ion binding"/>
    <property type="evidence" value="ECO:0007669"/>
    <property type="project" value="InterPro"/>
</dbReference>
<dbReference type="InterPro" id="IPR036163">
    <property type="entry name" value="HMA_dom_sf"/>
</dbReference>
<keyword evidence="4" id="KW-1185">Reference proteome</keyword>
<dbReference type="SUPFAM" id="SSF55008">
    <property type="entry name" value="HMA, heavy metal-associated domain"/>
    <property type="match status" value="1"/>
</dbReference>
<dbReference type="OrthoDB" id="5513217at2"/>
<protein>
    <recommendedName>
        <fullName evidence="2">HMA domain-containing protein</fullName>
    </recommendedName>
</protein>
<sequence length="125" mass="14077">MKSLKKIMIAAVVLLSISVSAQVKNKKTETVKISGNCEMCKKKIETAGSLKKVAVVEWDVNSKMATLTYDSTKTNSDEILSRIAKAGYDSEKFSATEEQYKKLHTCCQYDRKPTGRTTEREEHKH</sequence>
<dbReference type="InterPro" id="IPR006121">
    <property type="entry name" value="HMA_dom"/>
</dbReference>
<dbReference type="KEGG" id="fcm:BIW12_08945"/>
<dbReference type="Gene3D" id="3.30.70.100">
    <property type="match status" value="1"/>
</dbReference>